<feature type="region of interest" description="Disordered" evidence="2">
    <location>
        <begin position="1200"/>
        <end position="1222"/>
    </location>
</feature>
<feature type="compositionally biased region" description="Basic and acidic residues" evidence="2">
    <location>
        <begin position="214"/>
        <end position="223"/>
    </location>
</feature>
<feature type="compositionally biased region" description="Basic residues" evidence="2">
    <location>
        <begin position="552"/>
        <end position="563"/>
    </location>
</feature>
<dbReference type="InterPro" id="IPR041661">
    <property type="entry name" value="ZN622/Rei1/Reh1_Znf-C2H2"/>
</dbReference>
<feature type="compositionally biased region" description="Low complexity" evidence="2">
    <location>
        <begin position="453"/>
        <end position="463"/>
    </location>
</feature>
<keyword evidence="1" id="KW-0862">Zinc</keyword>
<feature type="domain" description="C2H2-type" evidence="3">
    <location>
        <begin position="746"/>
        <end position="773"/>
    </location>
</feature>
<dbReference type="STRING" id="51028.A0A0N4VBU0"/>
<keyword evidence="1" id="KW-0479">Metal-binding</keyword>
<dbReference type="Proteomes" id="UP000274131">
    <property type="component" value="Unassembled WGS sequence"/>
</dbReference>
<dbReference type="PROSITE" id="PS00028">
    <property type="entry name" value="ZINC_FINGER_C2H2_1"/>
    <property type="match status" value="6"/>
</dbReference>
<evidence type="ECO:0000313" key="4">
    <source>
        <dbReference type="EMBL" id="VDD92743.1"/>
    </source>
</evidence>
<feature type="compositionally biased region" description="Polar residues" evidence="2">
    <location>
        <begin position="1200"/>
        <end position="1211"/>
    </location>
</feature>
<dbReference type="InterPro" id="IPR013087">
    <property type="entry name" value="Znf_C2H2_type"/>
</dbReference>
<feature type="region of interest" description="Disordered" evidence="2">
    <location>
        <begin position="153"/>
        <end position="232"/>
    </location>
</feature>
<dbReference type="WBParaSite" id="EVEC_0000801001-mRNA-1">
    <property type="protein sequence ID" value="EVEC_0000801001-mRNA-1"/>
    <property type="gene ID" value="EVEC_0000801001"/>
</dbReference>
<evidence type="ECO:0000256" key="1">
    <source>
        <dbReference type="PROSITE-ProRule" id="PRU00042"/>
    </source>
</evidence>
<dbReference type="EMBL" id="UXUI01008948">
    <property type="protein sequence ID" value="VDD92743.1"/>
    <property type="molecule type" value="Genomic_DNA"/>
</dbReference>
<feature type="region of interest" description="Disordered" evidence="2">
    <location>
        <begin position="59"/>
        <end position="88"/>
    </location>
</feature>
<dbReference type="InterPro" id="IPR036236">
    <property type="entry name" value="Znf_C2H2_sf"/>
</dbReference>
<proteinExistence type="predicted"/>
<feature type="region of interest" description="Disordered" evidence="2">
    <location>
        <begin position="982"/>
        <end position="1007"/>
    </location>
</feature>
<dbReference type="Pfam" id="PF00096">
    <property type="entry name" value="zf-C2H2"/>
    <property type="match status" value="1"/>
</dbReference>
<feature type="region of interest" description="Disordered" evidence="2">
    <location>
        <begin position="552"/>
        <end position="609"/>
    </location>
</feature>
<dbReference type="GO" id="GO:1902000">
    <property type="term" value="P:homogentisate catabolic process"/>
    <property type="evidence" value="ECO:0007669"/>
    <property type="project" value="TreeGrafter"/>
</dbReference>
<dbReference type="Pfam" id="PF12756">
    <property type="entry name" value="zf-C2H2_2"/>
    <property type="match status" value="1"/>
</dbReference>
<feature type="compositionally biased region" description="Polar residues" evidence="2">
    <location>
        <begin position="996"/>
        <end position="1006"/>
    </location>
</feature>
<keyword evidence="5" id="KW-1185">Reference proteome</keyword>
<feature type="region of interest" description="Disordered" evidence="2">
    <location>
        <begin position="1058"/>
        <end position="1104"/>
    </location>
</feature>
<feature type="region of interest" description="Disordered" evidence="2">
    <location>
        <begin position="449"/>
        <end position="469"/>
    </location>
</feature>
<dbReference type="SMART" id="SM00355">
    <property type="entry name" value="ZnF_C2H2"/>
    <property type="match status" value="9"/>
</dbReference>
<dbReference type="GO" id="GO:0008270">
    <property type="term" value="F:zinc ion binding"/>
    <property type="evidence" value="ECO:0007669"/>
    <property type="project" value="UniProtKB-KW"/>
</dbReference>
<feature type="compositionally biased region" description="Acidic residues" evidence="2">
    <location>
        <begin position="589"/>
        <end position="602"/>
    </location>
</feature>
<dbReference type="GO" id="GO:0006559">
    <property type="term" value="P:L-phenylalanine catabolic process"/>
    <property type="evidence" value="ECO:0007669"/>
    <property type="project" value="TreeGrafter"/>
</dbReference>
<feature type="domain" description="C2H2-type" evidence="3">
    <location>
        <begin position="1298"/>
        <end position="1325"/>
    </location>
</feature>
<feature type="compositionally biased region" description="Polar residues" evidence="2">
    <location>
        <begin position="153"/>
        <end position="172"/>
    </location>
</feature>
<dbReference type="OrthoDB" id="10042249at2759"/>
<dbReference type="PANTHER" id="PTHR43069:SF2">
    <property type="entry name" value="FUMARYLACETOACETASE"/>
    <property type="match status" value="1"/>
</dbReference>
<dbReference type="InterPro" id="IPR005959">
    <property type="entry name" value="Fumarylacetoacetase"/>
</dbReference>
<reference evidence="6" key="1">
    <citation type="submission" date="2017-02" db="UniProtKB">
        <authorList>
            <consortium name="WormBaseParasite"/>
        </authorList>
    </citation>
    <scope>IDENTIFICATION</scope>
</reference>
<sequence>MNFCIRGSSQSIVVENRNIGGLTSPESLGEHINRLITENEAILEQNPGRVKRRNYHKQIGPQTPLDFENGTRSQSNSPGIVREGRASSSRQQYILAGGSLTNGQPILRVPDKSHICPFCQLKFTNEAALDSHESRCSKRPEVQNPHLQATQFAQTTSSNRVPTPQTSVSNVPTRKHSVASLSPSGPELRSLKRRILDSLQKHDEEPSRSSNKTPKLEPVKQEVTETTSSDSTNVSLNVEQLQRAIGSQMVENAISFNAPSGSVQSIEAQSRIANQDLIREVQFSRVFQAATKSHDNSRPYILTLTQSSTVQQEASSTEAPRRKDRLRNICNETYTCINHIQPYTSERQGKQSQFSKWHQGPPGDAKFLLYLGSCSTKPRAGEKNPLRYTTAKSELSLMKYTHSSVYDYSVKVRLNQNANALMLGNGQSQMSAANLVHPLASATGNLQTAVENPTTSAPTSPSPKQDDAAHRKTVLQTAIGQREEKLKCNKEIKPLIETKVSKSSEFSSLRKQIVGGYRTDEFYVYVRGRGRGRYVCDRCGIRCKKPSMLKKHLKLSKGHRRRITEHQKESDGVEGETGSSVKQTPVTDPLDDYDDDDGSSDEEGARASETCMLDKMSFRKFGQENIIIERQAHTPPTLWIQGKSEHSIGDVTMSYPRQPHSAPPAFHYSPDVKRRRRVPSGAKPSEKAGTESAQDVDTSHRVRTMSASENPQSLIVFSAPENPVFAPSSSTVTQPSVGAFLAKEEMSCEMCGKTFRKPTGLSLHRQTHILEQQSAKGRAYQCTECKQTLRSRTLLTKHMDVAHNSAERRKSELNDSDSFLEESSSNISQNPRSFMCMDCNIGFRKHGVLAKHFRSKTHIMKLESLGKLPEDALTLITRKENGAYLNDIDTTDSERARASLFGIHLLILKHNFYMIIGQCAFEELKQTYFKIFLALVNSLRDSSSLECREQMVQSPGPPPTTCYAFSSVKRSTGPILNSYSVGKNSPSHVNGRRNDNFSVRQNSESLQQKRAEALLNPQRRMEDNVPKACSANVWIPPKAELPLVFDRRSVDIVVPTKPTADSSALSDNGSSVRSDEANSDGAGRSESSTPTLRPPTGTAPSPLDTSTRCTFCDVTYDSPFDLRVHLHADHVSILDGKDFLCPKKHCGKLYPSRENLRLHIAAHYRGAATPTCESRDDGESALTVIPDNGATPMHRKLVGTNSSQHANSAPNHSPGVPEESHTVVCSKSSDALSCVSDSSVVGDVSSLQSSKFSRISSSLFYDRNSNGIATNGTNATDSSIQKQQTPMDDPMSVLSATLPCCICGKKFGDAFALQQHWLSHVEHRPHICKVCDAAFTTAEALDTHLLTHPKVSSVSLRS</sequence>
<organism evidence="6">
    <name type="scientific">Enterobius vermicularis</name>
    <name type="common">Human pinworm</name>
    <dbReference type="NCBI Taxonomy" id="51028"/>
    <lineage>
        <taxon>Eukaryota</taxon>
        <taxon>Metazoa</taxon>
        <taxon>Ecdysozoa</taxon>
        <taxon>Nematoda</taxon>
        <taxon>Chromadorea</taxon>
        <taxon>Rhabditida</taxon>
        <taxon>Spirurina</taxon>
        <taxon>Oxyuridomorpha</taxon>
        <taxon>Oxyuroidea</taxon>
        <taxon>Oxyuridae</taxon>
        <taxon>Enterobius</taxon>
    </lineage>
</organism>
<evidence type="ECO:0000313" key="6">
    <source>
        <dbReference type="WBParaSite" id="EVEC_0000801001-mRNA-1"/>
    </source>
</evidence>
<protein>
    <submittedName>
        <fullName evidence="6">C2H2-type domain-containing protein</fullName>
    </submittedName>
</protein>
<feature type="domain" description="C2H2-type" evidence="3">
    <location>
        <begin position="1139"/>
        <end position="1163"/>
    </location>
</feature>
<name>A0A0N4VBU0_ENTVE</name>
<gene>
    <name evidence="4" type="ORF">EVEC_LOCUS7494</name>
</gene>
<feature type="compositionally biased region" description="Polar residues" evidence="2">
    <location>
        <begin position="1059"/>
        <end position="1072"/>
    </location>
</feature>
<feature type="domain" description="C2H2-type" evidence="3">
    <location>
        <begin position="534"/>
        <end position="561"/>
    </location>
</feature>
<feature type="domain" description="C2H2-type" evidence="3">
    <location>
        <begin position="780"/>
        <end position="808"/>
    </location>
</feature>
<dbReference type="GO" id="GO:0004334">
    <property type="term" value="F:fumarylacetoacetase activity"/>
    <property type="evidence" value="ECO:0007669"/>
    <property type="project" value="InterPro"/>
</dbReference>
<dbReference type="Gene3D" id="3.30.160.60">
    <property type="entry name" value="Classic Zinc Finger"/>
    <property type="match status" value="4"/>
</dbReference>
<feature type="domain" description="C2H2-type" evidence="3">
    <location>
        <begin position="834"/>
        <end position="863"/>
    </location>
</feature>
<dbReference type="SUPFAM" id="SSF57667">
    <property type="entry name" value="beta-beta-alpha zinc fingers"/>
    <property type="match status" value="3"/>
</dbReference>
<evidence type="ECO:0000256" key="2">
    <source>
        <dbReference type="SAM" id="MobiDB-lite"/>
    </source>
</evidence>
<feature type="region of interest" description="Disordered" evidence="2">
    <location>
        <begin position="805"/>
        <end position="825"/>
    </location>
</feature>
<evidence type="ECO:0000259" key="3">
    <source>
        <dbReference type="PROSITE" id="PS50157"/>
    </source>
</evidence>
<feature type="compositionally biased region" description="Basic and acidic residues" evidence="2">
    <location>
        <begin position="194"/>
        <end position="207"/>
    </location>
</feature>
<dbReference type="GO" id="GO:0006572">
    <property type="term" value="P:L-tyrosine catabolic process"/>
    <property type="evidence" value="ECO:0007669"/>
    <property type="project" value="TreeGrafter"/>
</dbReference>
<reference evidence="4 5" key="2">
    <citation type="submission" date="2018-10" db="EMBL/GenBank/DDBJ databases">
        <authorList>
            <consortium name="Pathogen Informatics"/>
        </authorList>
    </citation>
    <scope>NUCLEOTIDE SEQUENCE [LARGE SCALE GENOMIC DNA]</scope>
</reference>
<dbReference type="PANTHER" id="PTHR43069">
    <property type="entry name" value="FUMARYLACETOACETASE"/>
    <property type="match status" value="1"/>
</dbReference>
<feature type="domain" description="C2H2-type" evidence="3">
    <location>
        <begin position="1326"/>
        <end position="1348"/>
    </location>
</feature>
<dbReference type="PROSITE" id="PS50157">
    <property type="entry name" value="ZINC_FINGER_C2H2_2"/>
    <property type="match status" value="7"/>
</dbReference>
<accession>A0A0N4VBU0</accession>
<keyword evidence="1" id="KW-0863">Zinc-finger</keyword>
<feature type="region of interest" description="Disordered" evidence="2">
    <location>
        <begin position="656"/>
        <end position="699"/>
    </location>
</feature>
<evidence type="ECO:0000313" key="5">
    <source>
        <dbReference type="Proteomes" id="UP000274131"/>
    </source>
</evidence>
<feature type="compositionally biased region" description="Polar residues" evidence="2">
    <location>
        <begin position="577"/>
        <end position="586"/>
    </location>
</feature>